<dbReference type="PANTHER" id="PTHR44157">
    <property type="entry name" value="DNAJ HOMOLOG SUBFAMILY C MEMBER 11"/>
    <property type="match status" value="1"/>
</dbReference>
<evidence type="ECO:0000259" key="4">
    <source>
        <dbReference type="PROSITE" id="PS50076"/>
    </source>
</evidence>
<evidence type="ECO:0000256" key="2">
    <source>
        <dbReference type="SAM" id="MobiDB-lite"/>
    </source>
</evidence>
<feature type="domain" description="J" evidence="4">
    <location>
        <begin position="120"/>
        <end position="187"/>
    </location>
</feature>
<feature type="region of interest" description="Disordered" evidence="2">
    <location>
        <begin position="694"/>
        <end position="715"/>
    </location>
</feature>
<keyword evidence="6" id="KW-1185">Reference proteome</keyword>
<dbReference type="AlphaFoldDB" id="A0AAI8YDB9"/>
<protein>
    <submittedName>
        <fullName evidence="5">Uu.00g032710.m01.CDS01</fullName>
    </submittedName>
</protein>
<dbReference type="CDD" id="cd06257">
    <property type="entry name" value="DnaJ"/>
    <property type="match status" value="1"/>
</dbReference>
<dbReference type="PANTHER" id="PTHR44157:SF1">
    <property type="entry name" value="DNAJ HOMOLOG SUBFAMILY C MEMBER 11"/>
    <property type="match status" value="1"/>
</dbReference>
<feature type="transmembrane region" description="Helical" evidence="3">
    <location>
        <begin position="666"/>
        <end position="688"/>
    </location>
</feature>
<dbReference type="Gene3D" id="1.10.287.110">
    <property type="entry name" value="DnaJ domain"/>
    <property type="match status" value="1"/>
</dbReference>
<dbReference type="PRINTS" id="PR00625">
    <property type="entry name" value="JDOMAIN"/>
</dbReference>
<name>A0AAI8YDB9_9PEZI</name>
<dbReference type="Pfam" id="PF00226">
    <property type="entry name" value="DnaJ"/>
    <property type="match status" value="1"/>
</dbReference>
<keyword evidence="1" id="KW-0143">Chaperone</keyword>
<dbReference type="Proteomes" id="UP001295740">
    <property type="component" value="Unassembled WGS sequence"/>
</dbReference>
<dbReference type="SMART" id="SM00271">
    <property type="entry name" value="DnaJ"/>
    <property type="match status" value="1"/>
</dbReference>
<dbReference type="InterPro" id="IPR018253">
    <property type="entry name" value="DnaJ_domain_CS"/>
</dbReference>
<dbReference type="InterPro" id="IPR036869">
    <property type="entry name" value="J_dom_sf"/>
</dbReference>
<sequence length="841" mass="93549">MAEHPTWSNTGSIRGRRVRGLGTQGGTGGSRNSSARTSGIYYDGPSYDYSSLRSTASRYSLNEQFAATRREFDFDNDDASSILERSTLISQPLDELDVDDPAVVGHDEASAAIHPVEVEDYYDLLCVSRDPSAESIRRAYFRLFTLLHPDIQPANLRHAAERYFAAVQTAFETLLDPCRRLKYDLDHDGPAIDAGRDGDHQYDEYRQWHAQLMRQRLFQDVSSQSNSVWEMGARFDAQQVFKSANRGLQSGSSGLQPLDFEMSHSLSVNLPKFNNQIRDAIRTIQASLPTTFPIPRTGPNDIGFNGNSDSCASPGTVLTVRSSVYGFLQDFASLPFAVLLDHYQPSFPSALTRDRSIQLSDGRIQPLVSVILRHDLPRLNLRSPGLLEESAIKGSSPDQDGATIEIGTDVLPDPGVSVKLSKRFTIPYDKHESLVQIGAKSSPWSKHRPRIWSYLQRPTAGGMLLFGVDSGHWVTQATGETCRFFSDLSRIDRKVPSLGLPLNTHPRIEVAYRLGTSFEPHETLTSDRPPDRGLRGLDIGFDSDEKGSWTVSATAEPSYQSASLKYAHDVDFHALLYRQALGKSADVSAAGVNRSGGRQVRFEAEISSNSLWAGYLALRCLKRVGRFSKAGFEIGISTYSLHLSVYWSRLGQRINLPFLMCSRSNFNIGILFWTTLAPFASFAAWETWQRYRRQRRRQQHPEPQKAQTETQPEVQNRSAEADKLLSLMYSGVHNRQKAEYLANGLVILSAKYGVKARDAATSNGWGGEEVADVTVAAAALIDNGRLWIPAGVHKSNILGFWDPAPEEEKALHVRYRYGGKEAVVEVRGDGEELVLPPLSEE</sequence>
<proteinExistence type="predicted"/>
<keyword evidence="3" id="KW-0472">Membrane</keyword>
<dbReference type="InterPro" id="IPR001623">
    <property type="entry name" value="DnaJ_domain"/>
</dbReference>
<organism evidence="5 6">
    <name type="scientific">Anthostomella pinea</name>
    <dbReference type="NCBI Taxonomy" id="933095"/>
    <lineage>
        <taxon>Eukaryota</taxon>
        <taxon>Fungi</taxon>
        <taxon>Dikarya</taxon>
        <taxon>Ascomycota</taxon>
        <taxon>Pezizomycotina</taxon>
        <taxon>Sordariomycetes</taxon>
        <taxon>Xylariomycetidae</taxon>
        <taxon>Xylariales</taxon>
        <taxon>Xylariaceae</taxon>
        <taxon>Anthostomella</taxon>
    </lineage>
</organism>
<reference evidence="5" key="1">
    <citation type="submission" date="2023-10" db="EMBL/GenBank/DDBJ databases">
        <authorList>
            <person name="Hackl T."/>
        </authorList>
    </citation>
    <scope>NUCLEOTIDE SEQUENCE</scope>
</reference>
<comment type="caution">
    <text evidence="5">The sequence shown here is derived from an EMBL/GenBank/DDBJ whole genome shotgun (WGS) entry which is preliminary data.</text>
</comment>
<keyword evidence="3" id="KW-0812">Transmembrane</keyword>
<dbReference type="InterPro" id="IPR052243">
    <property type="entry name" value="Mito_inner_membrane_organizer"/>
</dbReference>
<feature type="compositionally biased region" description="Polar residues" evidence="2">
    <location>
        <begin position="1"/>
        <end position="12"/>
    </location>
</feature>
<evidence type="ECO:0000313" key="6">
    <source>
        <dbReference type="Proteomes" id="UP001295740"/>
    </source>
</evidence>
<gene>
    <name evidence="5" type="ORF">KHLLAP_LOCUS886</name>
</gene>
<evidence type="ECO:0000256" key="3">
    <source>
        <dbReference type="SAM" id="Phobius"/>
    </source>
</evidence>
<dbReference type="SUPFAM" id="SSF46565">
    <property type="entry name" value="Chaperone J-domain"/>
    <property type="match status" value="1"/>
</dbReference>
<feature type="compositionally biased region" description="Polar residues" evidence="2">
    <location>
        <begin position="705"/>
        <end position="715"/>
    </location>
</feature>
<evidence type="ECO:0000256" key="1">
    <source>
        <dbReference type="ARBA" id="ARBA00023186"/>
    </source>
</evidence>
<dbReference type="GO" id="GO:0042407">
    <property type="term" value="P:cristae formation"/>
    <property type="evidence" value="ECO:0007669"/>
    <property type="project" value="TreeGrafter"/>
</dbReference>
<dbReference type="PROSITE" id="PS00636">
    <property type="entry name" value="DNAJ_1"/>
    <property type="match status" value="1"/>
</dbReference>
<dbReference type="Pfam" id="PF11875">
    <property type="entry name" value="DnaJ-like_C11_C"/>
    <property type="match status" value="1"/>
</dbReference>
<dbReference type="InterPro" id="IPR024586">
    <property type="entry name" value="DnaJ-like_C11_C"/>
</dbReference>
<dbReference type="PROSITE" id="PS50076">
    <property type="entry name" value="DNAJ_2"/>
    <property type="match status" value="1"/>
</dbReference>
<keyword evidence="3" id="KW-1133">Transmembrane helix</keyword>
<dbReference type="EMBL" id="CAUWAG010000003">
    <property type="protein sequence ID" value="CAJ2500418.1"/>
    <property type="molecule type" value="Genomic_DNA"/>
</dbReference>
<feature type="region of interest" description="Disordered" evidence="2">
    <location>
        <begin position="1"/>
        <end position="37"/>
    </location>
</feature>
<accession>A0AAI8YDB9</accession>
<dbReference type="GO" id="GO:0005739">
    <property type="term" value="C:mitochondrion"/>
    <property type="evidence" value="ECO:0007669"/>
    <property type="project" value="GOC"/>
</dbReference>
<evidence type="ECO:0000313" key="5">
    <source>
        <dbReference type="EMBL" id="CAJ2500418.1"/>
    </source>
</evidence>